<dbReference type="RefSeq" id="WP_184464225.1">
    <property type="nucleotide sequence ID" value="NZ_JACHHW010000008.1"/>
</dbReference>
<dbReference type="PROSITE" id="PS50109">
    <property type="entry name" value="HIS_KIN"/>
    <property type="match status" value="1"/>
</dbReference>
<keyword evidence="3 5" id="KW-0597">Phosphoprotein</keyword>
<dbReference type="EC" id="2.7.13.3" evidence="2"/>
<keyword evidence="6" id="KW-0472">Membrane</keyword>
<evidence type="ECO:0000256" key="4">
    <source>
        <dbReference type="ARBA" id="ARBA00023012"/>
    </source>
</evidence>
<dbReference type="Gene3D" id="2.60.40.2380">
    <property type="match status" value="1"/>
</dbReference>
<dbReference type="SUPFAM" id="SSF55874">
    <property type="entry name" value="ATPase domain of HSP90 chaperone/DNA topoisomerase II/histidine kinase"/>
    <property type="match status" value="1"/>
</dbReference>
<dbReference type="InterPro" id="IPR036097">
    <property type="entry name" value="HisK_dim/P_sf"/>
</dbReference>
<dbReference type="Pfam" id="PF07696">
    <property type="entry name" value="7TMR-DISMED2"/>
    <property type="match status" value="1"/>
</dbReference>
<evidence type="ECO:0000256" key="5">
    <source>
        <dbReference type="PROSITE-ProRule" id="PRU00169"/>
    </source>
</evidence>
<feature type="transmembrane region" description="Helical" evidence="6">
    <location>
        <begin position="199"/>
        <end position="218"/>
    </location>
</feature>
<gene>
    <name evidence="10" type="ORF">HNQ57_002971</name>
</gene>
<dbReference type="SMART" id="SM00448">
    <property type="entry name" value="REC"/>
    <property type="match status" value="2"/>
</dbReference>
<protein>
    <recommendedName>
        <fullName evidence="2">histidine kinase</fullName>
        <ecNumber evidence="2">2.7.13.3</ecNumber>
    </recommendedName>
</protein>
<keyword evidence="11" id="KW-1185">Reference proteome</keyword>
<dbReference type="SUPFAM" id="SSF47384">
    <property type="entry name" value="Homodimeric domain of signal transducing histidine kinase"/>
    <property type="match status" value="1"/>
</dbReference>
<evidence type="ECO:0000256" key="2">
    <source>
        <dbReference type="ARBA" id="ARBA00012438"/>
    </source>
</evidence>
<dbReference type="Gene3D" id="3.30.565.10">
    <property type="entry name" value="Histidine kinase-like ATPase, C-terminal domain"/>
    <property type="match status" value="1"/>
</dbReference>
<dbReference type="InterPro" id="IPR005467">
    <property type="entry name" value="His_kinase_dom"/>
</dbReference>
<dbReference type="InterPro" id="IPR036890">
    <property type="entry name" value="HATPase_C_sf"/>
</dbReference>
<evidence type="ECO:0000313" key="10">
    <source>
        <dbReference type="EMBL" id="MBB5188681.1"/>
    </source>
</evidence>
<dbReference type="InterPro" id="IPR011623">
    <property type="entry name" value="7TMR_DISM_rcpt_extracell_dom1"/>
</dbReference>
<dbReference type="Proteomes" id="UP000536640">
    <property type="component" value="Unassembled WGS sequence"/>
</dbReference>
<evidence type="ECO:0000256" key="6">
    <source>
        <dbReference type="SAM" id="Phobius"/>
    </source>
</evidence>
<name>A0A840R8M4_9GAMM</name>
<dbReference type="AlphaFoldDB" id="A0A840R8M4"/>
<feature type="transmembrane region" description="Helical" evidence="6">
    <location>
        <begin position="346"/>
        <end position="369"/>
    </location>
</feature>
<organism evidence="10 11">
    <name type="scientific">Zhongshania antarctica</name>
    <dbReference type="NCBI Taxonomy" id="641702"/>
    <lineage>
        <taxon>Bacteria</taxon>
        <taxon>Pseudomonadati</taxon>
        <taxon>Pseudomonadota</taxon>
        <taxon>Gammaproteobacteria</taxon>
        <taxon>Cellvibrionales</taxon>
        <taxon>Spongiibacteraceae</taxon>
        <taxon>Zhongshania</taxon>
    </lineage>
</organism>
<comment type="caution">
    <text evidence="10">The sequence shown here is derived from an EMBL/GenBank/DDBJ whole genome shotgun (WGS) entry which is preliminary data.</text>
</comment>
<feature type="transmembrane region" description="Helical" evidence="6">
    <location>
        <begin position="225"/>
        <end position="245"/>
    </location>
</feature>
<accession>A0A840R8M4</accession>
<dbReference type="Gene3D" id="3.40.50.2300">
    <property type="match status" value="2"/>
</dbReference>
<evidence type="ECO:0000256" key="3">
    <source>
        <dbReference type="ARBA" id="ARBA00022553"/>
    </source>
</evidence>
<dbReference type="InterPro" id="IPR003661">
    <property type="entry name" value="HisK_dim/P_dom"/>
</dbReference>
<proteinExistence type="predicted"/>
<dbReference type="Pfam" id="PF00072">
    <property type="entry name" value="Response_reg"/>
    <property type="match status" value="1"/>
</dbReference>
<evidence type="ECO:0000256" key="7">
    <source>
        <dbReference type="SAM" id="SignalP"/>
    </source>
</evidence>
<keyword evidence="4" id="KW-0902">Two-component regulatory system</keyword>
<evidence type="ECO:0000256" key="1">
    <source>
        <dbReference type="ARBA" id="ARBA00000085"/>
    </source>
</evidence>
<evidence type="ECO:0000313" key="11">
    <source>
        <dbReference type="Proteomes" id="UP000536640"/>
    </source>
</evidence>
<dbReference type="PANTHER" id="PTHR45339">
    <property type="entry name" value="HYBRID SIGNAL TRANSDUCTION HISTIDINE KINASE J"/>
    <property type="match status" value="1"/>
</dbReference>
<feature type="domain" description="Response regulatory" evidence="9">
    <location>
        <begin position="661"/>
        <end position="783"/>
    </location>
</feature>
<feature type="modified residue" description="4-aspartylphosphate" evidence="5">
    <location>
        <position position="857"/>
    </location>
</feature>
<dbReference type="InterPro" id="IPR001789">
    <property type="entry name" value="Sig_transdc_resp-reg_receiver"/>
</dbReference>
<keyword evidence="7" id="KW-0732">Signal</keyword>
<sequence length="947" mass="105192">MHSIATTLPTAPSTVNKPRSYRRLRRFLGLLLLCISVPSLAAPVLVLDSSQNNTNLAGYTDVLMDPDARYRIDAIQQPELNTQFRPSGIADFQLSGATGRLWLRFTLRNTSNEIRQQLLQVQPSNAKYIEFYTQGEIVAPFPSGKLIRSETLFAIPIEAHSQSTFYLRIESPIARRITIELHSYASFLGQVSKREFINAAFYGILVLLLLFNLVSALLHKERLFIYQALNCGLIIICQILAWGYIGEAQGFMPPWQGATLITALLAICILELLYAQGFPVFPMNRTHRWPAIFRTAILVNILAIAISLISDGRSATVLVHTLIPANVLLLFIMSLHCYLVSYSRLIFYYLTTRTAVMLLYSVALLSYFLNLSDIPLINTAMIALASGAAISQTCLLFTRHQLRQRKQAQDDQHIAVLGEVNRAKTDILARITHDIRTPLSAMIGVTELLSDTRLTASQEDYISTLQRSSHELLQLLDEASQAVRFSESDVELSNQLINLPEIIDESLAGFRNIAAEQAIELICDIDSEVREQLIGDPSRIRQLLSHVMNSAFEHFESGYILLKVYPSETKAGLTYFDLSHRGKAFSTQEKQALSRSISNDSSITNARFAIAAQLISLMRGQVNVRTSPNGAHTLSFSLLLGVPKISEQSSTAGTELLQGKRLLVVDGNQTFCKVLSKQCSTWGMQVLTANSDNAAVAIVRNQLLLNAPIEILLIDQALAGGGLKLAQRICDDSQAENQQPISLMLAHANINFDRDELQNAGIRRVLSKPLSSVALRSALLAECHFDASINHRSPDQYSTDALNLSSLKCLIAEDNPTNAQVLTRMLSSLGIDVHHVGNGQQALNSFIRGRFDFVIMDIEMPIMDGAEATRQIRLFEGEEGRERTPIFGLTANSLDEQRDSYLRAGMDLHLVKPIRLWELAEAIKRWTGYQHTKTTVSTPQAPAPAPQ</sequence>
<feature type="signal peptide" evidence="7">
    <location>
        <begin position="1"/>
        <end position="41"/>
    </location>
</feature>
<feature type="domain" description="Histidine kinase" evidence="8">
    <location>
        <begin position="430"/>
        <end position="642"/>
    </location>
</feature>
<comment type="catalytic activity">
    <reaction evidence="1">
        <text>ATP + protein L-histidine = ADP + protein N-phospho-L-histidine.</text>
        <dbReference type="EC" id="2.7.13.3"/>
    </reaction>
</comment>
<dbReference type="Gene3D" id="1.10.287.130">
    <property type="match status" value="1"/>
</dbReference>
<dbReference type="SUPFAM" id="SSF52172">
    <property type="entry name" value="CheY-like"/>
    <property type="match status" value="2"/>
</dbReference>
<dbReference type="Pfam" id="PF00512">
    <property type="entry name" value="HisKA"/>
    <property type="match status" value="1"/>
</dbReference>
<keyword evidence="6" id="KW-1133">Transmembrane helix</keyword>
<dbReference type="Pfam" id="PF07695">
    <property type="entry name" value="7TMR-DISM_7TM"/>
    <property type="match status" value="1"/>
</dbReference>
<feature type="domain" description="Response regulatory" evidence="9">
    <location>
        <begin position="808"/>
        <end position="927"/>
    </location>
</feature>
<dbReference type="InterPro" id="IPR011006">
    <property type="entry name" value="CheY-like_superfamily"/>
</dbReference>
<dbReference type="GO" id="GO:0000155">
    <property type="term" value="F:phosphorelay sensor kinase activity"/>
    <property type="evidence" value="ECO:0007669"/>
    <property type="project" value="InterPro"/>
</dbReference>
<feature type="transmembrane region" description="Helical" evidence="6">
    <location>
        <begin position="257"/>
        <end position="279"/>
    </location>
</feature>
<dbReference type="CDD" id="cd17546">
    <property type="entry name" value="REC_hyHK_CKI1_RcsC-like"/>
    <property type="match status" value="1"/>
</dbReference>
<feature type="modified residue" description="4-aspartylphosphate" evidence="5">
    <location>
        <position position="715"/>
    </location>
</feature>
<feature type="transmembrane region" description="Helical" evidence="6">
    <location>
        <begin position="291"/>
        <end position="309"/>
    </location>
</feature>
<dbReference type="InterPro" id="IPR011622">
    <property type="entry name" value="7TMR_DISM_rcpt_extracell_dom2"/>
</dbReference>
<feature type="transmembrane region" description="Helical" evidence="6">
    <location>
        <begin position="315"/>
        <end position="339"/>
    </location>
</feature>
<dbReference type="SMART" id="SM00388">
    <property type="entry name" value="HisKA"/>
    <property type="match status" value="1"/>
</dbReference>
<keyword evidence="6" id="KW-0812">Transmembrane</keyword>
<reference evidence="10 11" key="1">
    <citation type="submission" date="2020-08" db="EMBL/GenBank/DDBJ databases">
        <title>Genomic Encyclopedia of Type Strains, Phase IV (KMG-IV): sequencing the most valuable type-strain genomes for metagenomic binning, comparative biology and taxonomic classification.</title>
        <authorList>
            <person name="Goeker M."/>
        </authorList>
    </citation>
    <scope>NUCLEOTIDE SEQUENCE [LARGE SCALE GENOMIC DNA]</scope>
    <source>
        <strain evidence="10 11">DSM 25701</strain>
    </source>
</reference>
<dbReference type="PANTHER" id="PTHR45339:SF1">
    <property type="entry name" value="HYBRID SIGNAL TRANSDUCTION HISTIDINE KINASE J"/>
    <property type="match status" value="1"/>
</dbReference>
<dbReference type="CDD" id="cd00082">
    <property type="entry name" value="HisKA"/>
    <property type="match status" value="1"/>
</dbReference>
<evidence type="ECO:0000259" key="9">
    <source>
        <dbReference type="PROSITE" id="PS50110"/>
    </source>
</evidence>
<feature type="chain" id="PRO_5032597265" description="histidine kinase" evidence="7">
    <location>
        <begin position="42"/>
        <end position="947"/>
    </location>
</feature>
<dbReference type="EMBL" id="JACHHW010000008">
    <property type="protein sequence ID" value="MBB5188681.1"/>
    <property type="molecule type" value="Genomic_DNA"/>
</dbReference>
<evidence type="ECO:0000259" key="8">
    <source>
        <dbReference type="PROSITE" id="PS50109"/>
    </source>
</evidence>
<dbReference type="PROSITE" id="PS50110">
    <property type="entry name" value="RESPONSE_REGULATORY"/>
    <property type="match status" value="2"/>
</dbReference>